<accession>A0A8S5L5D7</accession>
<evidence type="ECO:0000313" key="1">
    <source>
        <dbReference type="EMBL" id="DAD52803.1"/>
    </source>
</evidence>
<name>A0A8S5L5D7_9VIRU</name>
<dbReference type="GeneID" id="80397014"/>
<proteinExistence type="predicted"/>
<gene>
    <name evidence="1" type="primary">SRR7976356_3_1</name>
</gene>
<dbReference type="EMBL" id="BK014211">
    <property type="protein sequence ID" value="DAD52803.1"/>
    <property type="molecule type" value="Genomic_RNA"/>
</dbReference>
<reference evidence="1" key="1">
    <citation type="submission" date="2020-09" db="EMBL/GenBank/DDBJ databases">
        <title>Leviviricetes taxonomy.</title>
        <authorList>
            <person name="Stockdale S.R."/>
            <person name="Callanan J."/>
            <person name="Adriaenssens E.M."/>
            <person name="Kuhn J.H."/>
            <person name="Rumnieks J."/>
            <person name="Shkoporov A."/>
            <person name="Draper L.A."/>
            <person name="Ross P."/>
            <person name="Hill C."/>
        </authorList>
    </citation>
    <scope>NUCLEOTIDE SEQUENCE</scope>
</reference>
<sequence>MTSQDSAPDTVTLCDIITSQGNRHTITGHVLYGTDRLPSTIYIEYRINKIIVDSCTLGVDTVVGEKLLNPDTAIEFAEPYSVHTSGGFLG</sequence>
<dbReference type="KEGG" id="vg:80397014"/>
<evidence type="ECO:0000313" key="2">
    <source>
        <dbReference type="Proteomes" id="UP000680052"/>
    </source>
</evidence>
<keyword evidence="2" id="KW-1185">Reference proteome</keyword>
<protein>
    <submittedName>
        <fullName evidence="1">Uncharacterized protein</fullName>
    </submittedName>
</protein>
<dbReference type="Proteomes" id="UP000680052">
    <property type="component" value="Segment"/>
</dbReference>
<dbReference type="RefSeq" id="YP_010768813.1">
    <property type="nucleotide sequence ID" value="NC_073797.1"/>
</dbReference>
<organism evidence="1 2">
    <name type="scientific">ssRNA phage SRR7976356_3</name>
    <dbReference type="NCBI Taxonomy" id="2786734"/>
    <lineage>
        <taxon>Viruses</taxon>
        <taxon>Riboviria</taxon>
        <taxon>Orthornavirae</taxon>
        <taxon>Lenarviricota</taxon>
        <taxon>Leviviricetes</taxon>
        <taxon>Norzivirales</taxon>
        <taxon>Atkinsviridae</taxon>
        <taxon>Kimihcavirus</taxon>
        <taxon>Kimihcavirus limivivens</taxon>
    </lineage>
</organism>